<dbReference type="InterPro" id="IPR015421">
    <property type="entry name" value="PyrdxlP-dep_Trfase_major"/>
</dbReference>
<sequence length="395" mass="44060">MNASNFPAPSIPPSALLDFISNQPSVKVDFPSILDVKNARFTTSGRASIALALEHADITTGDEVLIPAYHCEAMVAPARWLGATTVFYRINPDTSIQLEDIDAKITSKTRAIIVTHYFGFEQQLQAIRALCTKHAIVLIEDCAHALFGLSSGQPIGTTGDYAVASCMKFLPIYEGGLICSTTRDISNIRLAPPSLMFQIKSAINCLETSVFYNRLGVLGRVINAFFKFKDKLWAYLKSLQPDRQGVGLGPSSSEGGFGLDEAWIHKTMSIFSDRIIRNTELSYVAERRRQNYRTLNTSLSALPDCHPLFSTLPEHTVPWVFPLYVKNPEKYFLTLKMQGVPVWRFGEFLDSAVTKDVCPVSVEYSKHIFQFPCHQSLTAGEIDWMLNKISQIFSE</sequence>
<dbReference type="InterPro" id="IPR000653">
    <property type="entry name" value="DegT/StrS_aminotransferase"/>
</dbReference>
<evidence type="ECO:0000313" key="5">
    <source>
        <dbReference type="Proteomes" id="UP001524586"/>
    </source>
</evidence>
<evidence type="ECO:0000256" key="3">
    <source>
        <dbReference type="RuleBase" id="RU004508"/>
    </source>
</evidence>
<organism evidence="4 5">
    <name type="scientific">Methylomonas rivi</name>
    <dbReference type="NCBI Taxonomy" id="2952226"/>
    <lineage>
        <taxon>Bacteria</taxon>
        <taxon>Pseudomonadati</taxon>
        <taxon>Pseudomonadota</taxon>
        <taxon>Gammaproteobacteria</taxon>
        <taxon>Methylococcales</taxon>
        <taxon>Methylococcaceae</taxon>
        <taxon>Methylomonas</taxon>
    </lineage>
</organism>
<proteinExistence type="inferred from homology"/>
<evidence type="ECO:0000313" key="4">
    <source>
        <dbReference type="EMBL" id="MCQ8128759.1"/>
    </source>
</evidence>
<dbReference type="Gene3D" id="3.40.640.10">
    <property type="entry name" value="Type I PLP-dependent aspartate aminotransferase-like (Major domain)"/>
    <property type="match status" value="1"/>
</dbReference>
<dbReference type="RefSeq" id="WP_256615173.1">
    <property type="nucleotide sequence ID" value="NZ_JANIBK010000042.1"/>
</dbReference>
<evidence type="ECO:0000256" key="1">
    <source>
        <dbReference type="ARBA" id="ARBA00022898"/>
    </source>
</evidence>
<comment type="similarity">
    <text evidence="2 3">Belongs to the DegT/DnrJ/EryC1 family.</text>
</comment>
<keyword evidence="1 3" id="KW-0663">Pyridoxal phosphate</keyword>
<dbReference type="InterPro" id="IPR015422">
    <property type="entry name" value="PyrdxlP-dep_Trfase_small"/>
</dbReference>
<dbReference type="EMBL" id="JANIBK010000042">
    <property type="protein sequence ID" value="MCQ8128759.1"/>
    <property type="molecule type" value="Genomic_DNA"/>
</dbReference>
<accession>A0ABT1U4I2</accession>
<gene>
    <name evidence="4" type="ORF">NP596_09830</name>
</gene>
<reference evidence="4 5" key="1">
    <citation type="submission" date="2022-07" db="EMBL/GenBank/DDBJ databases">
        <title>Methylomonas rivi sp. nov., Methylomonas rosea sp. nov., Methylomonas aureus sp. nov. and Methylomonas subterranea sp. nov., four novel methanotrophs isolated from a freshwater creek and the deep terrestrial subsurface.</title>
        <authorList>
            <person name="Abin C."/>
            <person name="Sankaranarayanan K."/>
            <person name="Garner C."/>
            <person name="Sindelar R."/>
            <person name="Kotary K."/>
            <person name="Garner R."/>
            <person name="Barclay S."/>
            <person name="Lawson P."/>
            <person name="Krumholz L."/>
        </authorList>
    </citation>
    <scope>NUCLEOTIDE SEQUENCE [LARGE SCALE GENOMIC DNA]</scope>
    <source>
        <strain evidence="4 5">WSC-6</strain>
    </source>
</reference>
<evidence type="ECO:0000256" key="2">
    <source>
        <dbReference type="ARBA" id="ARBA00037999"/>
    </source>
</evidence>
<keyword evidence="4" id="KW-0808">Transferase</keyword>
<dbReference type="Proteomes" id="UP001524586">
    <property type="component" value="Unassembled WGS sequence"/>
</dbReference>
<keyword evidence="5" id="KW-1185">Reference proteome</keyword>
<dbReference type="Gene3D" id="3.90.1150.10">
    <property type="entry name" value="Aspartate Aminotransferase, domain 1"/>
    <property type="match status" value="1"/>
</dbReference>
<dbReference type="PANTHER" id="PTHR30244">
    <property type="entry name" value="TRANSAMINASE"/>
    <property type="match status" value="1"/>
</dbReference>
<protein>
    <submittedName>
        <fullName evidence="4">Aminotransferase class V-fold PLP-dependent enzyme</fullName>
    </submittedName>
</protein>
<dbReference type="InterPro" id="IPR015424">
    <property type="entry name" value="PyrdxlP-dep_Trfase"/>
</dbReference>
<keyword evidence="4" id="KW-0032">Aminotransferase</keyword>
<dbReference type="Pfam" id="PF01041">
    <property type="entry name" value="DegT_DnrJ_EryC1"/>
    <property type="match status" value="1"/>
</dbReference>
<comment type="caution">
    <text evidence="4">The sequence shown here is derived from an EMBL/GenBank/DDBJ whole genome shotgun (WGS) entry which is preliminary data.</text>
</comment>
<dbReference type="GO" id="GO:0008483">
    <property type="term" value="F:transaminase activity"/>
    <property type="evidence" value="ECO:0007669"/>
    <property type="project" value="UniProtKB-KW"/>
</dbReference>
<dbReference type="SUPFAM" id="SSF53383">
    <property type="entry name" value="PLP-dependent transferases"/>
    <property type="match status" value="1"/>
</dbReference>
<name>A0ABT1U4I2_9GAMM</name>
<dbReference type="PANTHER" id="PTHR30244:SF34">
    <property type="entry name" value="DTDP-4-AMINO-4,6-DIDEOXYGALACTOSE TRANSAMINASE"/>
    <property type="match status" value="1"/>
</dbReference>